<evidence type="ECO:0000313" key="4">
    <source>
        <dbReference type="EMBL" id="KAG5914430.1"/>
    </source>
</evidence>
<comment type="caution">
    <text evidence="4">The sequence shown here is derived from an EMBL/GenBank/DDBJ whole genome shotgun (WGS) entry which is preliminary data.</text>
</comment>
<dbReference type="PANTHER" id="PTHR28063">
    <property type="entry name" value="RNA POLYMERASE II NUCLEAR LOCALIZATION PROTEIN IWR1"/>
    <property type="match status" value="1"/>
</dbReference>
<feature type="compositionally biased region" description="Acidic residues" evidence="2">
    <location>
        <begin position="337"/>
        <end position="351"/>
    </location>
</feature>
<name>A0A8K0J2H2_9HYPO</name>
<dbReference type="InterPro" id="IPR040150">
    <property type="entry name" value="Iwr1"/>
</dbReference>
<comment type="similarity">
    <text evidence="1">Belongs to the IWR1/SLC7A6OS family.</text>
</comment>
<evidence type="ECO:0000256" key="2">
    <source>
        <dbReference type="SAM" id="MobiDB-lite"/>
    </source>
</evidence>
<evidence type="ECO:0000259" key="3">
    <source>
        <dbReference type="Pfam" id="PF08574"/>
    </source>
</evidence>
<keyword evidence="5" id="KW-1185">Reference proteome</keyword>
<dbReference type="InterPro" id="IPR013883">
    <property type="entry name" value="TF_Iwr1_dom"/>
</dbReference>
<dbReference type="PANTHER" id="PTHR28063:SF1">
    <property type="entry name" value="RNA POLYMERASE II NUCLEAR LOCALIZATION PROTEIN IWR1"/>
    <property type="match status" value="1"/>
</dbReference>
<accession>A0A8K0J2H2</accession>
<feature type="compositionally biased region" description="Basic residues" evidence="2">
    <location>
        <begin position="247"/>
        <end position="260"/>
    </location>
</feature>
<proteinExistence type="inferred from homology"/>
<dbReference type="GO" id="GO:0006606">
    <property type="term" value="P:protein import into nucleus"/>
    <property type="evidence" value="ECO:0007669"/>
    <property type="project" value="InterPro"/>
</dbReference>
<feature type="region of interest" description="Disordered" evidence="2">
    <location>
        <begin position="138"/>
        <end position="213"/>
    </location>
</feature>
<gene>
    <name evidence="4" type="ORF">E4U42_000485</name>
</gene>
<dbReference type="Pfam" id="PF08574">
    <property type="entry name" value="Iwr1"/>
    <property type="match status" value="1"/>
</dbReference>
<dbReference type="OrthoDB" id="6255506at2759"/>
<protein>
    <recommendedName>
        <fullName evidence="3">Transcription factor Iwr1 domain-containing protein</fullName>
    </recommendedName>
</protein>
<sequence length="428" mass="48715">MSIPPQLIRVKRKRVEEAPVTFLQFDQDSKRHLSGRNWAYQRRETTASQTAPPDTKSTRPVIHVSTPDQVRNLHKAPNHGKASREPEPLARDKTGHAEPRRFRVSRAMLAKRAVNQNHGAGVASKKLRYGPAVFIESTRKDAASRPKRRLTADQPPEQVASPTAAPHPAAQETVVEQRQLKRPGVACRGGSAATARQPQPTHRTPLPDSFTSRHDEDMDRIARDMNQWVLNELGANLQSMEQDKRPLRFKPKSPAKRYHERHPEQAQAGQAPRVPQVGLGRHEPSDDEDDDDDDEWVIEEYVRIPAHSVAADALSTDIGILVLEDDEESNLFFGSTPDEDDEFGEDDEDENAENHYTADYPEDEVDSDDEYDRQAYMYRHGNNSDEEEFDDAVYEEQDDMVLEGHADDDDDARMARIKDFMRRHPAFR</sequence>
<feature type="region of interest" description="Disordered" evidence="2">
    <location>
        <begin position="34"/>
        <end position="99"/>
    </location>
</feature>
<feature type="domain" description="Transcription factor Iwr1" evidence="3">
    <location>
        <begin position="294"/>
        <end position="364"/>
    </location>
</feature>
<dbReference type="AlphaFoldDB" id="A0A8K0J2H2"/>
<dbReference type="EMBL" id="SRPY01001117">
    <property type="protein sequence ID" value="KAG5914430.1"/>
    <property type="molecule type" value="Genomic_DNA"/>
</dbReference>
<feature type="region of interest" description="Disordered" evidence="2">
    <location>
        <begin position="330"/>
        <end position="368"/>
    </location>
</feature>
<feature type="compositionally biased region" description="Acidic residues" evidence="2">
    <location>
        <begin position="285"/>
        <end position="295"/>
    </location>
</feature>
<reference evidence="4" key="1">
    <citation type="journal article" date="2020" name="bioRxiv">
        <title>Whole genome comparisons of ergot fungi reveals the divergence and evolution of species within the genus Claviceps are the result of varying mechanisms driving genome evolution and host range expansion.</title>
        <authorList>
            <person name="Wyka S.A."/>
            <person name="Mondo S.J."/>
            <person name="Liu M."/>
            <person name="Dettman J."/>
            <person name="Nalam V."/>
            <person name="Broders K.D."/>
        </authorList>
    </citation>
    <scope>NUCLEOTIDE SEQUENCE</scope>
    <source>
        <strain evidence="4">CCC 489</strain>
    </source>
</reference>
<dbReference type="GO" id="GO:0005737">
    <property type="term" value="C:cytoplasm"/>
    <property type="evidence" value="ECO:0007669"/>
    <property type="project" value="TreeGrafter"/>
</dbReference>
<evidence type="ECO:0000313" key="5">
    <source>
        <dbReference type="Proteomes" id="UP000811619"/>
    </source>
</evidence>
<dbReference type="Proteomes" id="UP000811619">
    <property type="component" value="Unassembled WGS sequence"/>
</dbReference>
<organism evidence="4 5">
    <name type="scientific">Claviceps africana</name>
    <dbReference type="NCBI Taxonomy" id="83212"/>
    <lineage>
        <taxon>Eukaryota</taxon>
        <taxon>Fungi</taxon>
        <taxon>Dikarya</taxon>
        <taxon>Ascomycota</taxon>
        <taxon>Pezizomycotina</taxon>
        <taxon>Sordariomycetes</taxon>
        <taxon>Hypocreomycetidae</taxon>
        <taxon>Hypocreales</taxon>
        <taxon>Clavicipitaceae</taxon>
        <taxon>Claviceps</taxon>
    </lineage>
</organism>
<feature type="region of interest" description="Disordered" evidence="2">
    <location>
        <begin position="237"/>
        <end position="295"/>
    </location>
</feature>
<evidence type="ECO:0000256" key="1">
    <source>
        <dbReference type="ARBA" id="ARBA00010218"/>
    </source>
</evidence>
<feature type="compositionally biased region" description="Basic and acidic residues" evidence="2">
    <location>
        <begin position="82"/>
        <end position="99"/>
    </location>
</feature>